<evidence type="ECO:0000259" key="3">
    <source>
        <dbReference type="Pfam" id="PF14383"/>
    </source>
</evidence>
<evidence type="ECO:0000256" key="1">
    <source>
        <dbReference type="SAM" id="MobiDB-lite"/>
    </source>
</evidence>
<feature type="compositionally biased region" description="Polar residues" evidence="1">
    <location>
        <begin position="549"/>
        <end position="559"/>
    </location>
</feature>
<dbReference type="PANTHER" id="PTHR40836">
    <property type="entry name" value="RB1-INDUCIBLE COILED-COIL PROTEIN"/>
    <property type="match status" value="1"/>
</dbReference>
<dbReference type="Pfam" id="PF14309">
    <property type="entry name" value="DUF4378"/>
    <property type="match status" value="1"/>
</dbReference>
<feature type="region of interest" description="Disordered" evidence="1">
    <location>
        <begin position="344"/>
        <end position="363"/>
    </location>
</feature>
<dbReference type="AlphaFoldDB" id="A0A8D7ALP8"/>
<evidence type="ECO:0000313" key="4">
    <source>
        <dbReference type="EMBL" id="CAG1850201.1"/>
    </source>
</evidence>
<dbReference type="PANTHER" id="PTHR40836:SF4">
    <property type="entry name" value="RB1-INDUCIBLE COILED-COIL PROTEIN"/>
    <property type="match status" value="1"/>
</dbReference>
<dbReference type="InterPro" id="IPR025486">
    <property type="entry name" value="DUF4378"/>
</dbReference>
<feature type="compositionally biased region" description="Basic and acidic residues" evidence="1">
    <location>
        <begin position="107"/>
        <end position="117"/>
    </location>
</feature>
<feature type="region of interest" description="Disordered" evidence="1">
    <location>
        <begin position="179"/>
        <end position="243"/>
    </location>
</feature>
<evidence type="ECO:0000259" key="2">
    <source>
        <dbReference type="Pfam" id="PF14309"/>
    </source>
</evidence>
<organism evidence="4">
    <name type="scientific">Musa acuminata subsp. malaccensis</name>
    <name type="common">Wild banana</name>
    <name type="synonym">Musa malaccensis</name>
    <dbReference type="NCBI Taxonomy" id="214687"/>
    <lineage>
        <taxon>Eukaryota</taxon>
        <taxon>Viridiplantae</taxon>
        <taxon>Streptophyta</taxon>
        <taxon>Embryophyta</taxon>
        <taxon>Tracheophyta</taxon>
        <taxon>Spermatophyta</taxon>
        <taxon>Magnoliopsida</taxon>
        <taxon>Liliopsida</taxon>
        <taxon>Zingiberales</taxon>
        <taxon>Musaceae</taxon>
        <taxon>Musa</taxon>
    </lineage>
</organism>
<feature type="domain" description="DUF4378" evidence="2">
    <location>
        <begin position="645"/>
        <end position="787"/>
    </location>
</feature>
<dbReference type="EMBL" id="HG996468">
    <property type="protein sequence ID" value="CAG1850201.1"/>
    <property type="molecule type" value="Genomic_DNA"/>
</dbReference>
<proteinExistence type="predicted"/>
<feature type="region of interest" description="Disordered" evidence="1">
    <location>
        <begin position="309"/>
        <end position="330"/>
    </location>
</feature>
<gene>
    <name evidence="4" type="ORF">GSMUA_217870.1</name>
</gene>
<dbReference type="InterPro" id="IPR032795">
    <property type="entry name" value="DUF3741-assoc"/>
</dbReference>
<feature type="region of interest" description="Disordered" evidence="1">
    <location>
        <begin position="549"/>
        <end position="583"/>
    </location>
</feature>
<dbReference type="Pfam" id="PF14383">
    <property type="entry name" value="VARLMGL"/>
    <property type="match status" value="1"/>
</dbReference>
<accession>A0A8D7ALP8</accession>
<name>A0A8D7ALP8_MUSAM</name>
<reference evidence="4" key="1">
    <citation type="submission" date="2021-03" db="EMBL/GenBank/DDBJ databases">
        <authorList>
            <consortium name="Genoscope - CEA"/>
            <person name="William W."/>
        </authorList>
    </citation>
    <scope>NUCLEOTIDE SEQUENCE</scope>
    <source>
        <strain evidence="4">Doubled-haploid Pahang</strain>
    </source>
</reference>
<feature type="domain" description="DUF3741" evidence="3">
    <location>
        <begin position="82"/>
        <end position="98"/>
    </location>
</feature>
<feature type="region of interest" description="Disordered" evidence="1">
    <location>
        <begin position="608"/>
        <end position="659"/>
    </location>
</feature>
<feature type="compositionally biased region" description="Polar residues" evidence="1">
    <location>
        <begin position="633"/>
        <end position="651"/>
    </location>
</feature>
<feature type="region of interest" description="Disordered" evidence="1">
    <location>
        <begin position="107"/>
        <end position="156"/>
    </location>
</feature>
<protein>
    <submittedName>
        <fullName evidence="4">(wild Malaysian banana) hypothetical protein</fullName>
    </submittedName>
</protein>
<feature type="compositionally biased region" description="Polar residues" evidence="1">
    <location>
        <begin position="123"/>
        <end position="134"/>
    </location>
</feature>
<sequence length="804" mass="89658">MPGPMDGISNTFYFSRTGNSQKLEHKKHGFEAPRNSFDISIDKSEGYHCVSEDIRYSFQVKQHSSKMNHLPNGTSMKKLMHGPNLVARLMGIESIPSERSTKIPVKEHEVDRSRKAMEMSNKPMDNSSGLGTPCSSTSSRQTKTRRPQPREHPQEELLQRFKKDFLAWQASKLWEHPRSKKSHVLGDGKDRQAHAPKNLESKKSLKRTQLKEVVSPARRDVNGQGSSSRKTMKLGSRVNGPEHFPVAKADRQHERTCSPTRIVILKPNCDRSDDNEESSLVASSDELEKEYSMDDFLEEVKERLRNETPNVKGRGNRMGTPLSERSSDPKQIARGIARHIRESVTKDRGTTLARSESTRSIRSDIQINTPDSPEFIRRDTRKFLSAKSKNILKDEILLGDSGAFSLIRDKAIPDQGKSVDHWKDKKAVIESIPRKREKSVAQRNLIRSFSAPVSGTAFGKLLSEDQHITGAQIRRKHEASEHNLSELRNQRKDGLDLKGRVSNLKHSFNLKGKLFGKKTELIKEQPAASGFNTVKETPTAPPAVTSAGITQASAENSTEVPPSPASVSSGSPDEFCRQDSPSPVSPLEVMEYHTTACISEALSSDAPARISLPDPHLSEQAEHGGSEMAATEQPHNQETTVSADQASSKSGAVTRPISHQVFEEEEEAYGKYWKSSIVHNDDIAVRHKLLFDLVNEALQSVLGPQIHCSMFKRRSPGQAASPQAKSLLLDLWNQIQVYMSPPLHESDVNSVVVEEVKMTTWPSMLHEDVDVVGRQIERVVLRDLIDDIVQAMIALPSMRPAGCL</sequence>
<feature type="compositionally biased region" description="Basic and acidic residues" evidence="1">
    <location>
        <begin position="184"/>
        <end position="203"/>
    </location>
</feature>
<feature type="region of interest" description="Disordered" evidence="1">
    <location>
        <begin position="268"/>
        <end position="287"/>
    </location>
</feature>
<feature type="compositionally biased region" description="Basic and acidic residues" evidence="1">
    <location>
        <begin position="616"/>
        <end position="625"/>
    </location>
</feature>